<comment type="caution">
    <text evidence="1">The sequence shown here is derived from an EMBL/GenBank/DDBJ whole genome shotgun (WGS) entry which is preliminary data.</text>
</comment>
<accession>A0ACB7RQH3</accession>
<evidence type="ECO:0000313" key="1">
    <source>
        <dbReference type="EMBL" id="KAH6925202.1"/>
    </source>
</evidence>
<protein>
    <submittedName>
        <fullName evidence="1">Uncharacterized protein</fullName>
    </submittedName>
</protein>
<name>A0ACB7RQH3_HYAAI</name>
<sequence length="194" mass="20785">MLVVTVKLHTLVKLGILISTKGRAASNALAERVIDTGHTINWMSVLSLPRRETERNLIDWSPNDLQSQLPVPPGGVASLALQVHGQAPFLVSAAALPWPLKRADADRAFKSAGCADVDEGIGWSKRWNGVIQEVETWALGSAAGTAMRGVVDVDPFDDAAETAHGHVSNKDEICTMKQKTFTTGPIATALPWSL</sequence>
<gene>
    <name evidence="1" type="ORF">HPB50_001646</name>
</gene>
<reference evidence="1" key="1">
    <citation type="submission" date="2020-05" db="EMBL/GenBank/DDBJ databases">
        <title>Large-scale comparative analyses of tick genomes elucidate their genetic diversity and vector capacities.</title>
        <authorList>
            <person name="Jia N."/>
            <person name="Wang J."/>
            <person name="Shi W."/>
            <person name="Du L."/>
            <person name="Sun Y."/>
            <person name="Zhan W."/>
            <person name="Jiang J."/>
            <person name="Wang Q."/>
            <person name="Zhang B."/>
            <person name="Ji P."/>
            <person name="Sakyi L.B."/>
            <person name="Cui X."/>
            <person name="Yuan T."/>
            <person name="Jiang B."/>
            <person name="Yang W."/>
            <person name="Lam T.T.-Y."/>
            <person name="Chang Q."/>
            <person name="Ding S."/>
            <person name="Wang X."/>
            <person name="Zhu J."/>
            <person name="Ruan X."/>
            <person name="Zhao L."/>
            <person name="Wei J."/>
            <person name="Que T."/>
            <person name="Du C."/>
            <person name="Cheng J."/>
            <person name="Dai P."/>
            <person name="Han X."/>
            <person name="Huang E."/>
            <person name="Gao Y."/>
            <person name="Liu J."/>
            <person name="Shao H."/>
            <person name="Ye R."/>
            <person name="Li L."/>
            <person name="Wei W."/>
            <person name="Wang X."/>
            <person name="Wang C."/>
            <person name="Yang T."/>
            <person name="Huo Q."/>
            <person name="Li W."/>
            <person name="Guo W."/>
            <person name="Chen H."/>
            <person name="Zhou L."/>
            <person name="Ni X."/>
            <person name="Tian J."/>
            <person name="Zhou Y."/>
            <person name="Sheng Y."/>
            <person name="Liu T."/>
            <person name="Pan Y."/>
            <person name="Xia L."/>
            <person name="Li J."/>
            <person name="Zhao F."/>
            <person name="Cao W."/>
        </authorList>
    </citation>
    <scope>NUCLEOTIDE SEQUENCE</scope>
    <source>
        <strain evidence="1">Hyas-2018</strain>
    </source>
</reference>
<organism evidence="1 2">
    <name type="scientific">Hyalomma asiaticum</name>
    <name type="common">Tick</name>
    <dbReference type="NCBI Taxonomy" id="266040"/>
    <lineage>
        <taxon>Eukaryota</taxon>
        <taxon>Metazoa</taxon>
        <taxon>Ecdysozoa</taxon>
        <taxon>Arthropoda</taxon>
        <taxon>Chelicerata</taxon>
        <taxon>Arachnida</taxon>
        <taxon>Acari</taxon>
        <taxon>Parasitiformes</taxon>
        <taxon>Ixodida</taxon>
        <taxon>Ixodoidea</taxon>
        <taxon>Ixodidae</taxon>
        <taxon>Hyalomminae</taxon>
        <taxon>Hyalomma</taxon>
    </lineage>
</organism>
<proteinExistence type="predicted"/>
<dbReference type="EMBL" id="CM023487">
    <property type="protein sequence ID" value="KAH6925202.1"/>
    <property type="molecule type" value="Genomic_DNA"/>
</dbReference>
<evidence type="ECO:0000313" key="2">
    <source>
        <dbReference type="Proteomes" id="UP000821845"/>
    </source>
</evidence>
<dbReference type="Proteomes" id="UP000821845">
    <property type="component" value="Chromosome 7"/>
</dbReference>
<keyword evidence="2" id="KW-1185">Reference proteome</keyword>